<sequence length="108" mass="11159">MPLEDGGAVLLEVLGDGVEGLDGPVKAGRLGDLVDELPAGLRAVLQPVTAASRTILEQLTHAQPDELEVEFGVNLAGRAGAIITSTEASCHLKVRLQWNKAGQPPTAG</sequence>
<proteinExistence type="predicted"/>
<evidence type="ECO:0000313" key="2">
    <source>
        <dbReference type="EMBL" id="MFC5171998.1"/>
    </source>
</evidence>
<evidence type="ECO:0000259" key="1">
    <source>
        <dbReference type="Pfam" id="PF19493"/>
    </source>
</evidence>
<dbReference type="InterPro" id="IPR045794">
    <property type="entry name" value="Trypco1"/>
</dbReference>
<name>A0ABW0B462_9ACTN</name>
<dbReference type="RefSeq" id="WP_065847187.1">
    <property type="nucleotide sequence ID" value="NZ_JBFADZ010000010.1"/>
</dbReference>
<keyword evidence="3" id="KW-1185">Reference proteome</keyword>
<feature type="domain" description="Trypsin-co-occurring" evidence="1">
    <location>
        <begin position="2"/>
        <end position="100"/>
    </location>
</feature>
<evidence type="ECO:0000313" key="3">
    <source>
        <dbReference type="Proteomes" id="UP001596208"/>
    </source>
</evidence>
<reference evidence="3" key="1">
    <citation type="journal article" date="2019" name="Int. J. Syst. Evol. Microbiol.">
        <title>The Global Catalogue of Microorganisms (GCM) 10K type strain sequencing project: providing services to taxonomists for standard genome sequencing and annotation.</title>
        <authorList>
            <consortium name="The Broad Institute Genomics Platform"/>
            <consortium name="The Broad Institute Genome Sequencing Center for Infectious Disease"/>
            <person name="Wu L."/>
            <person name="Ma J."/>
        </authorList>
    </citation>
    <scope>NUCLEOTIDE SEQUENCE [LARGE SCALE GENOMIC DNA]</scope>
    <source>
        <strain evidence="3">CGMCC 4.1721</strain>
    </source>
</reference>
<comment type="caution">
    <text evidence="2">The sequence shown here is derived from an EMBL/GenBank/DDBJ whole genome shotgun (WGS) entry which is preliminary data.</text>
</comment>
<dbReference type="EMBL" id="JBHSKI010000006">
    <property type="protein sequence ID" value="MFC5171998.1"/>
    <property type="molecule type" value="Genomic_DNA"/>
</dbReference>
<accession>A0ABW0B462</accession>
<protein>
    <submittedName>
        <fullName evidence="2">CU044_2847 family protein</fullName>
    </submittedName>
</protein>
<organism evidence="2 3">
    <name type="scientific">Streptomyces mutomycini</name>
    <dbReference type="NCBI Taxonomy" id="284036"/>
    <lineage>
        <taxon>Bacteria</taxon>
        <taxon>Bacillati</taxon>
        <taxon>Actinomycetota</taxon>
        <taxon>Actinomycetes</taxon>
        <taxon>Kitasatosporales</taxon>
        <taxon>Streptomycetaceae</taxon>
        <taxon>Streptomyces</taxon>
    </lineage>
</organism>
<dbReference type="NCBIfam" id="NF041216">
    <property type="entry name" value="CU044_2847_fam"/>
    <property type="match status" value="1"/>
</dbReference>
<dbReference type="Pfam" id="PF19493">
    <property type="entry name" value="Trypco1"/>
    <property type="match status" value="1"/>
</dbReference>
<gene>
    <name evidence="2" type="ORF">ACFPRK_15505</name>
</gene>
<dbReference type="Proteomes" id="UP001596208">
    <property type="component" value="Unassembled WGS sequence"/>
</dbReference>